<reference evidence="2" key="1">
    <citation type="submission" date="2020-06" db="EMBL/GenBank/DDBJ databases">
        <authorList>
            <consortium name="Plant Systems Biology data submission"/>
        </authorList>
    </citation>
    <scope>NUCLEOTIDE SEQUENCE</scope>
    <source>
        <strain evidence="2">D6</strain>
    </source>
</reference>
<feature type="region of interest" description="Disordered" evidence="1">
    <location>
        <begin position="21"/>
        <end position="44"/>
    </location>
</feature>
<dbReference type="SUPFAM" id="SSF52540">
    <property type="entry name" value="P-loop containing nucleoside triphosphate hydrolases"/>
    <property type="match status" value="1"/>
</dbReference>
<protein>
    <recommendedName>
        <fullName evidence="4">Sulfotransferase</fullName>
    </recommendedName>
</protein>
<dbReference type="AlphaFoldDB" id="A0A9N8HCV3"/>
<dbReference type="EMBL" id="CAICTM010000428">
    <property type="protein sequence ID" value="CAB9510293.1"/>
    <property type="molecule type" value="Genomic_DNA"/>
</dbReference>
<feature type="compositionally biased region" description="Low complexity" evidence="1">
    <location>
        <begin position="25"/>
        <end position="35"/>
    </location>
</feature>
<dbReference type="Proteomes" id="UP001153069">
    <property type="component" value="Unassembled WGS sequence"/>
</dbReference>
<evidence type="ECO:0000313" key="3">
    <source>
        <dbReference type="Proteomes" id="UP001153069"/>
    </source>
</evidence>
<gene>
    <name evidence="2" type="ORF">SEMRO_429_G141200.1</name>
</gene>
<organism evidence="2 3">
    <name type="scientific">Seminavis robusta</name>
    <dbReference type="NCBI Taxonomy" id="568900"/>
    <lineage>
        <taxon>Eukaryota</taxon>
        <taxon>Sar</taxon>
        <taxon>Stramenopiles</taxon>
        <taxon>Ochrophyta</taxon>
        <taxon>Bacillariophyta</taxon>
        <taxon>Bacillariophyceae</taxon>
        <taxon>Bacillariophycidae</taxon>
        <taxon>Naviculales</taxon>
        <taxon>Naviculaceae</taxon>
        <taxon>Seminavis</taxon>
    </lineage>
</organism>
<comment type="caution">
    <text evidence="2">The sequence shown here is derived from an EMBL/GenBank/DDBJ whole genome shotgun (WGS) entry which is preliminary data.</text>
</comment>
<evidence type="ECO:0008006" key="4">
    <source>
        <dbReference type="Google" id="ProtNLM"/>
    </source>
</evidence>
<evidence type="ECO:0000313" key="2">
    <source>
        <dbReference type="EMBL" id="CAB9510293.1"/>
    </source>
</evidence>
<keyword evidence="3" id="KW-1185">Reference proteome</keyword>
<proteinExistence type="predicted"/>
<dbReference type="InterPro" id="IPR027417">
    <property type="entry name" value="P-loop_NTPase"/>
</dbReference>
<dbReference type="OrthoDB" id="409510at2759"/>
<dbReference type="Gene3D" id="3.40.50.300">
    <property type="entry name" value="P-loop containing nucleotide triphosphate hydrolases"/>
    <property type="match status" value="1"/>
</dbReference>
<sequence>MTPLETEIPVALLQDDALLKKSSSEDPVSPSHSESLTSKGQGRFQASGVPKHARLLAIPLLLTVLAMVIGKSEIAEGALKSFHRDVHNISKHHQGFIGTYSNNITLLEPLLVPSMERPFIFFHQRKCGGTTLRDQIHIAAKKASAPFFIPCYPNASNPKKPPEFVHCQTYYTPQVSDIRYLPNKQIPIVYGGHFFYPSFQKTLYLFHNTPHNVPTIEPPRMANFTCLTIFREPIARIQSCWNYRMIQKNYGNDDIINFASIPAIYMKQNLTTAMNKYGEGCLNEPMRIFSDYGDDEFIVNRLHEPHLADMANHATKQTLSRIADHCVVGVVERCNDTRAAIVKYIPFLEPYINECSGGGERLNSGVVSKGELDEEQLEVLRELSWYEDEVYQEANRILDAQVESL</sequence>
<evidence type="ECO:0000256" key="1">
    <source>
        <dbReference type="SAM" id="MobiDB-lite"/>
    </source>
</evidence>
<name>A0A9N8HCV3_9STRA</name>
<accession>A0A9N8HCV3</accession>